<keyword evidence="2" id="KW-1185">Reference proteome</keyword>
<organism evidence="1 2">
    <name type="scientific">Actinomadura gamaensis</name>
    <dbReference type="NCBI Taxonomy" id="1763541"/>
    <lineage>
        <taxon>Bacteria</taxon>
        <taxon>Bacillati</taxon>
        <taxon>Actinomycetota</taxon>
        <taxon>Actinomycetes</taxon>
        <taxon>Streptosporangiales</taxon>
        <taxon>Thermomonosporaceae</taxon>
        <taxon>Actinomadura</taxon>
    </lineage>
</organism>
<gene>
    <name evidence="1" type="ORF">ACFPCY_00475</name>
</gene>
<evidence type="ECO:0000313" key="2">
    <source>
        <dbReference type="Proteomes" id="UP001595872"/>
    </source>
</evidence>
<dbReference type="RefSeq" id="WP_378251522.1">
    <property type="nucleotide sequence ID" value="NZ_JBHSIT010000001.1"/>
</dbReference>
<protein>
    <submittedName>
        <fullName evidence="1">Uncharacterized protein</fullName>
    </submittedName>
</protein>
<sequence>MTARLDRKTLRFAAEIVQAAYEEAMRRHGMLAGTISLISTYAQANLAMLDEIPEPDADHSELEALREALGDAGPHLKTSLRHGPDGGPVLHVNNPDIGGRFCEDITVGEARHYFWSWGDTLAPTGSPSIAAARIVHVIAPNSP</sequence>
<name>A0ABV9TNV6_9ACTN</name>
<proteinExistence type="predicted"/>
<dbReference type="EMBL" id="JBHSIT010000001">
    <property type="protein sequence ID" value="MFC4905780.1"/>
    <property type="molecule type" value="Genomic_DNA"/>
</dbReference>
<comment type="caution">
    <text evidence="1">The sequence shown here is derived from an EMBL/GenBank/DDBJ whole genome shotgun (WGS) entry which is preliminary data.</text>
</comment>
<evidence type="ECO:0000313" key="1">
    <source>
        <dbReference type="EMBL" id="MFC4905780.1"/>
    </source>
</evidence>
<accession>A0ABV9TNV6</accession>
<dbReference type="Proteomes" id="UP001595872">
    <property type="component" value="Unassembled WGS sequence"/>
</dbReference>
<reference evidence="2" key="1">
    <citation type="journal article" date="2019" name="Int. J. Syst. Evol. Microbiol.">
        <title>The Global Catalogue of Microorganisms (GCM) 10K type strain sequencing project: providing services to taxonomists for standard genome sequencing and annotation.</title>
        <authorList>
            <consortium name="The Broad Institute Genomics Platform"/>
            <consortium name="The Broad Institute Genome Sequencing Center for Infectious Disease"/>
            <person name="Wu L."/>
            <person name="Ma J."/>
        </authorList>
    </citation>
    <scope>NUCLEOTIDE SEQUENCE [LARGE SCALE GENOMIC DNA]</scope>
    <source>
        <strain evidence="2">KLKA75</strain>
    </source>
</reference>